<organism evidence="3 4">
    <name type="scientific">Usitatibacter rugosus</name>
    <dbReference type="NCBI Taxonomy" id="2732067"/>
    <lineage>
        <taxon>Bacteria</taxon>
        <taxon>Pseudomonadati</taxon>
        <taxon>Pseudomonadota</taxon>
        <taxon>Betaproteobacteria</taxon>
        <taxon>Nitrosomonadales</taxon>
        <taxon>Usitatibacteraceae</taxon>
        <taxon>Usitatibacter</taxon>
    </lineage>
</organism>
<dbReference type="Pfam" id="PF00563">
    <property type="entry name" value="EAL"/>
    <property type="match status" value="1"/>
</dbReference>
<dbReference type="EMBL" id="CP053069">
    <property type="protein sequence ID" value="QJR09076.1"/>
    <property type="molecule type" value="Genomic_DNA"/>
</dbReference>
<dbReference type="Proteomes" id="UP000501534">
    <property type="component" value="Chromosome"/>
</dbReference>
<dbReference type="GO" id="GO:0071111">
    <property type="term" value="F:cyclic-guanylate-specific phosphodiesterase activity"/>
    <property type="evidence" value="ECO:0007669"/>
    <property type="project" value="InterPro"/>
</dbReference>
<dbReference type="InterPro" id="IPR001633">
    <property type="entry name" value="EAL_dom"/>
</dbReference>
<dbReference type="AlphaFoldDB" id="A0A6M4GPS2"/>
<dbReference type="CDD" id="cd01948">
    <property type="entry name" value="EAL"/>
    <property type="match status" value="1"/>
</dbReference>
<dbReference type="PROSITE" id="PS50883">
    <property type="entry name" value="EAL"/>
    <property type="match status" value="1"/>
</dbReference>
<dbReference type="PANTHER" id="PTHR33121:SF76">
    <property type="entry name" value="SIGNALING PROTEIN"/>
    <property type="match status" value="1"/>
</dbReference>
<reference evidence="3 4" key="1">
    <citation type="submission" date="2020-04" db="EMBL/GenBank/DDBJ databases">
        <title>Usitatibacter rugosus gen. nov., sp. nov. and Usitatibacter palustris sp. nov., novel members of Usitatibacteraceae fam. nov. within the order Nitrosomonadales isolated from soil.</title>
        <authorList>
            <person name="Huber K.J."/>
            <person name="Neumann-Schaal M."/>
            <person name="Geppert A."/>
            <person name="Luckner M."/>
            <person name="Wanner G."/>
            <person name="Overmann J."/>
        </authorList>
    </citation>
    <scope>NUCLEOTIDE SEQUENCE [LARGE SCALE GENOMIC DNA]</scope>
    <source>
        <strain evidence="3 4">0125_3</strain>
    </source>
</reference>
<feature type="domain" description="EAL" evidence="2">
    <location>
        <begin position="1"/>
        <end position="246"/>
    </location>
</feature>
<proteinExistence type="predicted"/>
<name>A0A6M4GPS2_9PROT</name>
<evidence type="ECO:0000259" key="2">
    <source>
        <dbReference type="PROSITE" id="PS50883"/>
    </source>
</evidence>
<dbReference type="SMART" id="SM00052">
    <property type="entry name" value="EAL"/>
    <property type="match status" value="1"/>
</dbReference>
<gene>
    <name evidence="3" type="ORF">DSM104443_00112</name>
</gene>
<accession>A0A6M4GPS2</accession>
<dbReference type="KEGG" id="uru:DSM104443_00112"/>
<dbReference type="SUPFAM" id="SSF141868">
    <property type="entry name" value="EAL domain-like"/>
    <property type="match status" value="1"/>
</dbReference>
<dbReference type="Gene3D" id="3.20.20.450">
    <property type="entry name" value="EAL domain"/>
    <property type="match status" value="1"/>
</dbReference>
<dbReference type="InterPro" id="IPR050706">
    <property type="entry name" value="Cyclic-di-GMP_PDE-like"/>
</dbReference>
<feature type="region of interest" description="Disordered" evidence="1">
    <location>
        <begin position="257"/>
        <end position="292"/>
    </location>
</feature>
<dbReference type="InterPro" id="IPR035919">
    <property type="entry name" value="EAL_sf"/>
</dbReference>
<keyword evidence="4" id="KW-1185">Reference proteome</keyword>
<dbReference type="RefSeq" id="WP_171088777.1">
    <property type="nucleotide sequence ID" value="NZ_CP053069.1"/>
</dbReference>
<evidence type="ECO:0000256" key="1">
    <source>
        <dbReference type="SAM" id="MobiDB-lite"/>
    </source>
</evidence>
<protein>
    <recommendedName>
        <fullName evidence="2">EAL domain-containing protein</fullName>
    </recommendedName>
</protein>
<dbReference type="PANTHER" id="PTHR33121">
    <property type="entry name" value="CYCLIC DI-GMP PHOSPHODIESTERASE PDEF"/>
    <property type="match status" value="1"/>
</dbReference>
<evidence type="ECO:0000313" key="3">
    <source>
        <dbReference type="EMBL" id="QJR09076.1"/>
    </source>
</evidence>
<sequence length="292" mass="31285">MPPSIAFNEHQLTSVFQPIYAVAQGELAGYEGLLRASAAPGRMIRINALIAGLNDAEIVSLDRTARTLHLRTFASVDPGTKTLFLNLHPVAALAEAGSAKAMRGRVGYFGLQPSRICFEILEGACADEGLLVDAVAACREMGFAVAMDDFGVERSNFDRVAALRPDYVKLDRTVLANAMGDAKARRVLPSLIDILHAAGSRVVVEGIEDSAGALIAIESGADYLQGFYFAPPSAQLHDDELTGRILRELLRMRGPSPAIMARLPGPPPAARRTSPTGDSLVSYREPPFETVE</sequence>
<evidence type="ECO:0000313" key="4">
    <source>
        <dbReference type="Proteomes" id="UP000501534"/>
    </source>
</evidence>